<reference evidence="2" key="1">
    <citation type="submission" date="2019-04" db="EMBL/GenBank/DDBJ databases">
        <title>Evolution of Biomass-Degrading Anaerobic Consortia Revealed by Metagenomics.</title>
        <authorList>
            <person name="Peng X."/>
        </authorList>
    </citation>
    <scope>NUCLEOTIDE SEQUENCE</scope>
    <source>
        <strain evidence="2">SIG12</strain>
    </source>
</reference>
<proteinExistence type="predicted"/>
<feature type="coiled-coil region" evidence="1">
    <location>
        <begin position="27"/>
        <end position="54"/>
    </location>
</feature>
<dbReference type="EMBL" id="SUTE01000054">
    <property type="protein sequence ID" value="MBE6505469.1"/>
    <property type="molecule type" value="Genomic_DNA"/>
</dbReference>
<keyword evidence="1" id="KW-0175">Coiled coil</keyword>
<dbReference type="Proteomes" id="UP000762703">
    <property type="component" value="Unassembled WGS sequence"/>
</dbReference>
<evidence type="ECO:0000313" key="2">
    <source>
        <dbReference type="EMBL" id="MBE6505469.1"/>
    </source>
</evidence>
<evidence type="ECO:0000256" key="1">
    <source>
        <dbReference type="SAM" id="Coils"/>
    </source>
</evidence>
<sequence length="182" mass="21455">MTKESDITSIRIPKSVKLELGKVALDKESYHITIQRLIKENQQLKKSNERSDELIELYKGMNKGFDKISAFAKRVCEEYFTDPQYPTLLSYKKINNIISSDDTPEDKIVRLTDALNSDGDEGDAFMCALDYYALHSSKNEIKLFNAFLTQMHENNPYDKMDTNTYYEWIKWNDRFNKQYKFK</sequence>
<dbReference type="RefSeq" id="WP_303737122.1">
    <property type="nucleotide sequence ID" value="NZ_SUTE01000054.1"/>
</dbReference>
<gene>
    <name evidence="2" type="ORF">E7Z73_07010</name>
</gene>
<dbReference type="AlphaFoldDB" id="A0A8T3VBI1"/>
<evidence type="ECO:0000313" key="3">
    <source>
        <dbReference type="Proteomes" id="UP000762703"/>
    </source>
</evidence>
<protein>
    <submittedName>
        <fullName evidence="2">Uncharacterized protein</fullName>
    </submittedName>
</protein>
<organism evidence="2 3">
    <name type="scientific">Methanobrevibacter millerae</name>
    <dbReference type="NCBI Taxonomy" id="230361"/>
    <lineage>
        <taxon>Archaea</taxon>
        <taxon>Methanobacteriati</taxon>
        <taxon>Methanobacteriota</taxon>
        <taxon>Methanomada group</taxon>
        <taxon>Methanobacteria</taxon>
        <taxon>Methanobacteriales</taxon>
        <taxon>Methanobacteriaceae</taxon>
        <taxon>Methanobrevibacter</taxon>
    </lineage>
</organism>
<comment type="caution">
    <text evidence="2">The sequence shown here is derived from an EMBL/GenBank/DDBJ whole genome shotgun (WGS) entry which is preliminary data.</text>
</comment>
<name>A0A8T3VBI1_9EURY</name>
<accession>A0A8T3VBI1</accession>